<evidence type="ECO:0000256" key="6">
    <source>
        <dbReference type="ARBA" id="ARBA00023069"/>
    </source>
</evidence>
<evidence type="ECO:0000256" key="3">
    <source>
        <dbReference type="ARBA" id="ARBA00022553"/>
    </source>
</evidence>
<organism evidence="11 12">
    <name type="scientific">Anolis carolinensis</name>
    <name type="common">Green anole</name>
    <name type="synonym">American chameleon</name>
    <dbReference type="NCBI Taxonomy" id="28377"/>
    <lineage>
        <taxon>Eukaryota</taxon>
        <taxon>Metazoa</taxon>
        <taxon>Chordata</taxon>
        <taxon>Craniata</taxon>
        <taxon>Vertebrata</taxon>
        <taxon>Euteleostomi</taxon>
        <taxon>Lepidosauria</taxon>
        <taxon>Squamata</taxon>
        <taxon>Bifurcata</taxon>
        <taxon>Unidentata</taxon>
        <taxon>Episquamata</taxon>
        <taxon>Toxicofera</taxon>
        <taxon>Iguania</taxon>
        <taxon>Dactyloidae</taxon>
        <taxon>Anolis</taxon>
    </lineage>
</organism>
<dbReference type="GO" id="GO:0044458">
    <property type="term" value="P:motile cilium assembly"/>
    <property type="evidence" value="ECO:0007669"/>
    <property type="project" value="Ensembl"/>
</dbReference>
<dbReference type="STRING" id="28377.ENSACAP00000012838"/>
<dbReference type="PANTHER" id="PTHR45973:SF19">
    <property type="entry name" value="DYNEIN AXONEMAL ASSEMBLY FACTOR 1"/>
    <property type="match status" value="1"/>
</dbReference>
<dbReference type="GO" id="GO:0036158">
    <property type="term" value="P:outer dynein arm assembly"/>
    <property type="evidence" value="ECO:0007669"/>
    <property type="project" value="Ensembl"/>
</dbReference>
<dbReference type="Gene3D" id="3.80.10.10">
    <property type="entry name" value="Ribonuclease Inhibitor"/>
    <property type="match status" value="2"/>
</dbReference>
<keyword evidence="12" id="KW-1185">Reference proteome</keyword>
<evidence type="ECO:0000256" key="9">
    <source>
        <dbReference type="ARBA" id="ARBA00046066"/>
    </source>
</evidence>
<evidence type="ECO:0000313" key="12">
    <source>
        <dbReference type="Proteomes" id="UP000001646"/>
    </source>
</evidence>
<comment type="subcellular location">
    <subcellularLocation>
        <location evidence="1 10">Cell projection</location>
        <location evidence="1 10">Cilium</location>
    </subcellularLocation>
</comment>
<dbReference type="GO" id="GO:0070840">
    <property type="term" value="F:dynein complex binding"/>
    <property type="evidence" value="ECO:0000318"/>
    <property type="project" value="GO_Central"/>
</dbReference>
<evidence type="ECO:0000256" key="5">
    <source>
        <dbReference type="ARBA" id="ARBA00022737"/>
    </source>
</evidence>
<dbReference type="Bgee" id="ENSACAG00000013066">
    <property type="expression patterns" value="Expressed in dewlap and 9 other cell types or tissues"/>
</dbReference>
<dbReference type="GO" id="GO:0003341">
    <property type="term" value="P:cilium movement"/>
    <property type="evidence" value="ECO:0007669"/>
    <property type="project" value="Ensembl"/>
</dbReference>
<reference evidence="11" key="3">
    <citation type="submission" date="2025-09" db="UniProtKB">
        <authorList>
            <consortium name="Ensembl"/>
        </authorList>
    </citation>
    <scope>IDENTIFICATION</scope>
</reference>
<dbReference type="GO" id="GO:0035469">
    <property type="term" value="P:determination of pancreatic left/right asymmetry"/>
    <property type="evidence" value="ECO:0007669"/>
    <property type="project" value="Ensembl"/>
</dbReference>
<dbReference type="InterPro" id="IPR032675">
    <property type="entry name" value="LRR_dom_sf"/>
</dbReference>
<proteinExistence type="inferred from homology"/>
<dbReference type="SMART" id="SM00365">
    <property type="entry name" value="LRR_SD22"/>
    <property type="match status" value="4"/>
</dbReference>
<dbReference type="FunFam" id="3.80.10.10:FF:000331">
    <property type="entry name" value="Dynein assembly factor 1, axonemal homolog"/>
    <property type="match status" value="1"/>
</dbReference>
<evidence type="ECO:0000256" key="10">
    <source>
        <dbReference type="RuleBase" id="RU364076"/>
    </source>
</evidence>
<dbReference type="GeneTree" id="ENSGT00940000158494"/>
<dbReference type="InterPro" id="IPR001611">
    <property type="entry name" value="Leu-rich_rpt"/>
</dbReference>
<dbReference type="GO" id="GO:0035082">
    <property type="term" value="P:axoneme assembly"/>
    <property type="evidence" value="ECO:0000318"/>
    <property type="project" value="GO_Central"/>
</dbReference>
<gene>
    <name evidence="11" type="primary">DNAAF1</name>
</gene>
<evidence type="ECO:0000256" key="2">
    <source>
        <dbReference type="ARBA" id="ARBA00006453"/>
    </source>
</evidence>
<dbReference type="GO" id="GO:0036159">
    <property type="term" value="P:inner dynein arm assembly"/>
    <property type="evidence" value="ECO:0007669"/>
    <property type="project" value="Ensembl"/>
</dbReference>
<sequence>MTKKLLRDVCKQHKLYMTPCLNDTLYLHYKGFDRLENLEEYTGLKCLWLECNGLTKIENLTSQTDLRCLYLHLNLIHKIENLEHLQKLDSLNLSNNYVKTIENLSSLKVLHTLQIAHNMLQTAEDIQHLQECPSICVLDLSHNRLDDPNILNVLETMPDLRVLNLMGNAVIKKIANYRRTLTIRLKHLTYLDDRPVFPKDRACAEAWAAGGWEAEKKERESWETKERKKIQDNIDALAAVRQRAKEKKRQHVLGETPSPSNGIVTSNAVESLDSVEKMETEQKIEKFVKESLEAHEETLAGTANSEHHIIVNRTLEYRLNKYGLLRAQEFLPSLPKKEDKMARPGPRLTDLPDPTDIEEIKMEIMLLKPPTHSFKYDFIFLKELPDLEDVDTSDNLAEEEIFTRKVIC</sequence>
<keyword evidence="4 10" id="KW-0433">Leucine-rich repeat</keyword>
<dbReference type="eggNOG" id="ENOG502QQFE">
    <property type="taxonomic scope" value="Eukaryota"/>
</dbReference>
<dbReference type="GO" id="GO:0071910">
    <property type="term" value="P:determination of liver left/right asymmetry"/>
    <property type="evidence" value="ECO:0007669"/>
    <property type="project" value="Ensembl"/>
</dbReference>
<dbReference type="GO" id="GO:0005930">
    <property type="term" value="C:axoneme"/>
    <property type="evidence" value="ECO:0000318"/>
    <property type="project" value="GO_Central"/>
</dbReference>
<comment type="similarity">
    <text evidence="2 10">Belongs to the DNAAF1 family.</text>
</comment>
<reference evidence="11" key="2">
    <citation type="submission" date="2025-08" db="UniProtKB">
        <authorList>
            <consortium name="Ensembl"/>
        </authorList>
    </citation>
    <scope>IDENTIFICATION</scope>
</reference>
<dbReference type="GO" id="GO:0030324">
    <property type="term" value="P:lung development"/>
    <property type="evidence" value="ECO:0007669"/>
    <property type="project" value="Ensembl"/>
</dbReference>
<evidence type="ECO:0000256" key="7">
    <source>
        <dbReference type="ARBA" id="ARBA00023273"/>
    </source>
</evidence>
<dbReference type="FunFam" id="3.80.10.10:FF:000166">
    <property type="entry name" value="Dynein assembly factor 1, axonemal"/>
    <property type="match status" value="1"/>
</dbReference>
<evidence type="ECO:0000256" key="1">
    <source>
        <dbReference type="ARBA" id="ARBA00004138"/>
    </source>
</evidence>
<dbReference type="GO" id="GO:0003356">
    <property type="term" value="P:regulation of cilium beat frequency"/>
    <property type="evidence" value="ECO:0007669"/>
    <property type="project" value="Ensembl"/>
</dbReference>
<keyword evidence="6 10" id="KW-0969">Cilium</keyword>
<dbReference type="HOGENOM" id="CLU_027574_0_0_1"/>
<dbReference type="SUPFAM" id="SSF52075">
    <property type="entry name" value="Outer arm dynein light chain 1"/>
    <property type="match status" value="1"/>
</dbReference>
<dbReference type="GO" id="GO:0071907">
    <property type="term" value="P:determination of digestive tract left/right asymmetry"/>
    <property type="evidence" value="ECO:0007669"/>
    <property type="project" value="Ensembl"/>
</dbReference>
<dbReference type="InterPro" id="IPR050576">
    <property type="entry name" value="Cilia_flagella_integrity"/>
</dbReference>
<dbReference type="GO" id="GO:0001947">
    <property type="term" value="P:heart looping"/>
    <property type="evidence" value="ECO:0007669"/>
    <property type="project" value="Ensembl"/>
</dbReference>
<evidence type="ECO:0000256" key="8">
    <source>
        <dbReference type="ARBA" id="ARBA00024429"/>
    </source>
</evidence>
<dbReference type="Proteomes" id="UP000001646">
    <property type="component" value="Chromosome 5"/>
</dbReference>
<keyword evidence="5 10" id="KW-0677">Repeat</keyword>
<dbReference type="Ensembl" id="ENSACAT00000013095.4">
    <property type="protein sequence ID" value="ENSACAP00000012838.4"/>
    <property type="gene ID" value="ENSACAG00000013066.4"/>
</dbReference>
<dbReference type="AlphaFoldDB" id="G1KN78"/>
<accession>G1KN78</accession>
<keyword evidence="7 10" id="KW-0966">Cell projection</keyword>
<protein>
    <recommendedName>
        <fullName evidence="8 10">Dynein axonemal assembly factor 1</fullName>
    </recommendedName>
</protein>
<evidence type="ECO:0000313" key="11">
    <source>
        <dbReference type="Ensembl" id="ENSACAP00000012838.4"/>
    </source>
</evidence>
<dbReference type="InParanoid" id="G1KN78"/>
<keyword evidence="3" id="KW-0597">Phosphoprotein</keyword>
<dbReference type="Pfam" id="PF14580">
    <property type="entry name" value="LRR_9"/>
    <property type="match status" value="1"/>
</dbReference>
<dbReference type="PROSITE" id="PS51450">
    <property type="entry name" value="LRR"/>
    <property type="match status" value="3"/>
</dbReference>
<comment type="function">
    <text evidence="9 10">Cilium-specific protein required for the stability of the ciliary architecture. Plays a role in cytoplasmic preassembly of dynein arms. Involved in regulation of microtubule-based cilia and actin-based brush border microvilli.</text>
</comment>
<evidence type="ECO:0000256" key="4">
    <source>
        <dbReference type="ARBA" id="ARBA00022614"/>
    </source>
</evidence>
<dbReference type="PANTHER" id="PTHR45973">
    <property type="entry name" value="PROTEIN PHOSPHATASE 1 REGULATORY SUBUNIT SDS22-RELATED"/>
    <property type="match status" value="1"/>
</dbReference>
<name>G1KN78_ANOCA</name>
<reference evidence="11 12" key="1">
    <citation type="submission" date="2009-12" db="EMBL/GenBank/DDBJ databases">
        <title>The Genome Sequence of Anolis carolinensis (Green Anole Lizard).</title>
        <authorList>
            <consortium name="The Genome Sequencing Platform"/>
            <person name="Di Palma F."/>
            <person name="Alfoldi J."/>
            <person name="Heiman D."/>
            <person name="Young S."/>
            <person name="Grabherr M."/>
            <person name="Johnson J."/>
            <person name="Lander E.S."/>
            <person name="Lindblad-Toh K."/>
        </authorList>
    </citation>
    <scope>NUCLEOTIDE SEQUENCE [LARGE SCALE GENOMIC DNA]</scope>
    <source>
        <strain evidence="11 12">JBL SC #1</strain>
    </source>
</reference>